<evidence type="ECO:0000256" key="2">
    <source>
        <dbReference type="SAM" id="SignalP"/>
    </source>
</evidence>
<dbReference type="EMBL" id="JAWRVI010000041">
    <property type="protein sequence ID" value="KAK4086382.1"/>
    <property type="molecule type" value="Genomic_DNA"/>
</dbReference>
<reference evidence="4 5" key="1">
    <citation type="submission" date="2016-02" db="EMBL/GenBank/DDBJ databases">
        <title>Biosynthesis of antibiotic leucinostatins and their inhibition on Phytophthora in bio-control Purpureocillium lilacinum.</title>
        <authorList>
            <person name="Wang G."/>
            <person name="Liu Z."/>
            <person name="Lin R."/>
            <person name="Li E."/>
            <person name="Mao Z."/>
            <person name="Ling J."/>
            <person name="Yin W."/>
            <person name="Xie B."/>
        </authorList>
    </citation>
    <scope>NUCLEOTIDE SEQUENCE [LARGE SCALE GENOMIC DNA]</scope>
    <source>
        <strain evidence="4">PLFJ-1</strain>
    </source>
</reference>
<evidence type="ECO:0000313" key="4">
    <source>
        <dbReference type="EMBL" id="OAQ67529.1"/>
    </source>
</evidence>
<feature type="compositionally biased region" description="Polar residues" evidence="1">
    <location>
        <begin position="65"/>
        <end position="81"/>
    </location>
</feature>
<evidence type="ECO:0000256" key="1">
    <source>
        <dbReference type="SAM" id="MobiDB-lite"/>
    </source>
</evidence>
<reference evidence="3" key="2">
    <citation type="submission" date="2023-11" db="EMBL/GenBank/DDBJ databases">
        <authorList>
            <person name="Beijen E."/>
            <person name="Ohm R.A."/>
        </authorList>
    </citation>
    <scope>NUCLEOTIDE SEQUENCE</scope>
    <source>
        <strain evidence="3">CBS 150709</strain>
    </source>
</reference>
<proteinExistence type="predicted"/>
<evidence type="ECO:0000313" key="6">
    <source>
        <dbReference type="Proteomes" id="UP001287286"/>
    </source>
</evidence>
<dbReference type="EMBL" id="LSBI01000022">
    <property type="protein sequence ID" value="OAQ67529.1"/>
    <property type="molecule type" value="Genomic_DNA"/>
</dbReference>
<feature type="signal peptide" evidence="2">
    <location>
        <begin position="1"/>
        <end position="19"/>
    </location>
</feature>
<organism evidence="4 5">
    <name type="scientific">Purpureocillium lilacinum</name>
    <name type="common">Paecilomyces lilacinus</name>
    <dbReference type="NCBI Taxonomy" id="33203"/>
    <lineage>
        <taxon>Eukaryota</taxon>
        <taxon>Fungi</taxon>
        <taxon>Dikarya</taxon>
        <taxon>Ascomycota</taxon>
        <taxon>Pezizomycotina</taxon>
        <taxon>Sordariomycetes</taxon>
        <taxon>Hypocreomycetidae</taxon>
        <taxon>Hypocreales</taxon>
        <taxon>Ophiocordycipitaceae</taxon>
        <taxon>Purpureocillium</taxon>
    </lineage>
</organism>
<feature type="chain" id="PRO_5008101936" evidence="2">
    <location>
        <begin position="20"/>
        <end position="109"/>
    </location>
</feature>
<keyword evidence="6" id="KW-1185">Reference proteome</keyword>
<feature type="region of interest" description="Disordered" evidence="1">
    <location>
        <begin position="53"/>
        <end position="85"/>
    </location>
</feature>
<dbReference type="Proteomes" id="UP000078340">
    <property type="component" value="Unassembled WGS sequence"/>
</dbReference>
<sequence>MRFVHIVGLTALTTVRATGSTVQCSACPPASSTPDIVTRSALPSTPCTAPPLTVISGGTGMPSGVPTSGVASPTGSGTPPVSTLPPVAGASNSHVSGAIALAVAAIYFL</sequence>
<keyword evidence="2" id="KW-0732">Signal</keyword>
<evidence type="ECO:0000313" key="3">
    <source>
        <dbReference type="EMBL" id="KAK4086382.1"/>
    </source>
</evidence>
<reference evidence="3 6" key="3">
    <citation type="journal article" date="2024" name="Microbiol. Resour. Announc.">
        <title>Genome annotations for the ascomycete fungi Trichoderma harzianum, Trichoderma aggressivum, and Purpureocillium lilacinum.</title>
        <authorList>
            <person name="Beijen E.P.W."/>
            <person name="Ohm R.A."/>
        </authorList>
    </citation>
    <scope>NUCLEOTIDE SEQUENCE [LARGE SCALE GENOMIC DNA]</scope>
    <source>
        <strain evidence="3 6">CBS 150709</strain>
    </source>
</reference>
<gene>
    <name evidence="3" type="ORF">Purlil1_9228</name>
    <name evidence="4" type="ORF">VFPFJ_11118</name>
</gene>
<dbReference type="AlphaFoldDB" id="A0A179FR78"/>
<protein>
    <submittedName>
        <fullName evidence="4">Uncharacterized protein</fullName>
    </submittedName>
</protein>
<comment type="caution">
    <text evidence="4">The sequence shown here is derived from an EMBL/GenBank/DDBJ whole genome shotgun (WGS) entry which is preliminary data.</text>
</comment>
<dbReference type="OMA" id="CTEKPLT"/>
<dbReference type="Proteomes" id="UP001287286">
    <property type="component" value="Unassembled WGS sequence"/>
</dbReference>
<name>A0A179FR78_PURLI</name>
<accession>A0A179FR78</accession>
<evidence type="ECO:0000313" key="5">
    <source>
        <dbReference type="Proteomes" id="UP000078340"/>
    </source>
</evidence>